<gene>
    <name evidence="2" type="ORF">EHE19_015220</name>
</gene>
<dbReference type="AlphaFoldDB" id="A0A4U7JJK7"/>
<reference evidence="2 3" key="1">
    <citation type="submission" date="2020-09" db="EMBL/GenBank/DDBJ databases">
        <title>Characterization and genome sequencing of Ruminiclostridium sp. nov. MA18.</title>
        <authorList>
            <person name="Rettenmaier R."/>
            <person name="Kowollik M.-L."/>
            <person name="Liebl W."/>
            <person name="Zverlov V."/>
        </authorList>
    </citation>
    <scope>NUCLEOTIDE SEQUENCE [LARGE SCALE GENOMIC DNA]</scope>
    <source>
        <strain evidence="2 3">MA18</strain>
    </source>
</reference>
<protein>
    <submittedName>
        <fullName evidence="2">BACON domain-containing protein</fullName>
    </submittedName>
</protein>
<accession>A0A4U7JJK7</accession>
<dbReference type="Pfam" id="PF13004">
    <property type="entry name" value="BACON"/>
    <property type="match status" value="2"/>
</dbReference>
<name>A0A4U7JJK7_9FIRM</name>
<organism evidence="2 3">
    <name type="scientific">Ruminiclostridium herbifermentans</name>
    <dbReference type="NCBI Taxonomy" id="2488810"/>
    <lineage>
        <taxon>Bacteria</taxon>
        <taxon>Bacillati</taxon>
        <taxon>Bacillota</taxon>
        <taxon>Clostridia</taxon>
        <taxon>Eubacteriales</taxon>
        <taxon>Oscillospiraceae</taxon>
        <taxon>Ruminiclostridium</taxon>
    </lineage>
</organism>
<feature type="domain" description="BACON" evidence="1">
    <location>
        <begin position="75"/>
        <end position="118"/>
    </location>
</feature>
<dbReference type="KEGG" id="rher:EHE19_015220"/>
<dbReference type="InterPro" id="IPR024361">
    <property type="entry name" value="BACON"/>
</dbReference>
<evidence type="ECO:0000313" key="3">
    <source>
        <dbReference type="Proteomes" id="UP000306409"/>
    </source>
</evidence>
<dbReference type="Gene3D" id="2.60.40.10">
    <property type="entry name" value="Immunoglobulins"/>
    <property type="match status" value="2"/>
</dbReference>
<evidence type="ECO:0000259" key="1">
    <source>
        <dbReference type="Pfam" id="PF13004"/>
    </source>
</evidence>
<sequence length="341" mass="38678">MKKIFSSLIVVFILCMLFTSVSSAESSIRLSSSSLTFNWDQTSGYFYIYTNDPWLAVTSVSGWLRFEGQGYGGSKTGTGSSTLWFTMDKNTSTTSRTGLFIVYNTKTNETQTISITQKGIDSVLKLTNTIKTTYDFREQSVTLKFRSTESWKIKSDNSFVTFSKTSGSGSPNEQSVVIKIAKNNGFTDRKAKITLSSNMYNVSIDINITQTKIEEFYDINISGVIPGTYNAYWLQYQTNYFYVDFTSSVPWKFESSQIQASIKEGGPGTYHIKLIVPRYDLYGNPDYGYNGVFWGKEKGIPLVIYYHFDGYDPHIFDYEDYYNPTTGIPPSSDQWKQNDGI</sequence>
<feature type="domain" description="BACON" evidence="1">
    <location>
        <begin position="150"/>
        <end position="210"/>
    </location>
</feature>
<dbReference type="CDD" id="cd14948">
    <property type="entry name" value="BACON"/>
    <property type="match status" value="1"/>
</dbReference>
<evidence type="ECO:0000313" key="2">
    <source>
        <dbReference type="EMBL" id="QNU66216.1"/>
    </source>
</evidence>
<dbReference type="Proteomes" id="UP000306409">
    <property type="component" value="Chromosome"/>
</dbReference>
<proteinExistence type="predicted"/>
<dbReference type="InterPro" id="IPR013783">
    <property type="entry name" value="Ig-like_fold"/>
</dbReference>
<dbReference type="EMBL" id="CP061336">
    <property type="protein sequence ID" value="QNU66216.1"/>
    <property type="molecule type" value="Genomic_DNA"/>
</dbReference>
<keyword evidence="3" id="KW-1185">Reference proteome</keyword>
<dbReference type="RefSeq" id="WP_137696960.1">
    <property type="nucleotide sequence ID" value="NZ_CP061336.1"/>
</dbReference>